<gene>
    <name evidence="1" type="ORF">SPELUC_LOCUS15919</name>
</gene>
<sequence>TSEYEDLVKIITHPEFRKEDVLMNIRQVRKWRNRLPLVEIRQHNVPLHMDKAPSTFRDVIVDETDKDSLKLKVDIIFLHENLSSIHSTDNRHIRGNGKELWLNEGETNLVNPTNVERRINVWLCDMSEPSEYEFYIKEIVYRFNGKWKYCDIKMQHRLPCENITLMPSPPHLPILK</sequence>
<keyword evidence="2" id="KW-1185">Reference proteome</keyword>
<protein>
    <submittedName>
        <fullName evidence="1">1848_t:CDS:1</fullName>
    </submittedName>
</protein>
<feature type="non-terminal residue" evidence="1">
    <location>
        <position position="1"/>
    </location>
</feature>
<comment type="caution">
    <text evidence="1">The sequence shown here is derived from an EMBL/GenBank/DDBJ whole genome shotgun (WGS) entry which is preliminary data.</text>
</comment>
<reference evidence="1" key="1">
    <citation type="submission" date="2021-06" db="EMBL/GenBank/DDBJ databases">
        <authorList>
            <person name="Kallberg Y."/>
            <person name="Tangrot J."/>
            <person name="Rosling A."/>
        </authorList>
    </citation>
    <scope>NUCLEOTIDE SEQUENCE</scope>
    <source>
        <strain evidence="1">28 12/20/2015</strain>
    </source>
</reference>
<accession>A0ACA9R209</accession>
<dbReference type="Proteomes" id="UP000789366">
    <property type="component" value="Unassembled WGS sequence"/>
</dbReference>
<evidence type="ECO:0000313" key="2">
    <source>
        <dbReference type="Proteomes" id="UP000789366"/>
    </source>
</evidence>
<feature type="non-terminal residue" evidence="1">
    <location>
        <position position="176"/>
    </location>
</feature>
<organism evidence="1 2">
    <name type="scientific">Cetraspora pellucida</name>
    <dbReference type="NCBI Taxonomy" id="1433469"/>
    <lineage>
        <taxon>Eukaryota</taxon>
        <taxon>Fungi</taxon>
        <taxon>Fungi incertae sedis</taxon>
        <taxon>Mucoromycota</taxon>
        <taxon>Glomeromycotina</taxon>
        <taxon>Glomeromycetes</taxon>
        <taxon>Diversisporales</taxon>
        <taxon>Gigasporaceae</taxon>
        <taxon>Cetraspora</taxon>
    </lineage>
</organism>
<dbReference type="EMBL" id="CAJVPW010055442">
    <property type="protein sequence ID" value="CAG8773313.1"/>
    <property type="molecule type" value="Genomic_DNA"/>
</dbReference>
<proteinExistence type="predicted"/>
<evidence type="ECO:0000313" key="1">
    <source>
        <dbReference type="EMBL" id="CAG8773313.1"/>
    </source>
</evidence>
<name>A0ACA9R209_9GLOM</name>